<dbReference type="EMBL" id="SEWF01000004">
    <property type="protein sequence ID" value="RYU97088.1"/>
    <property type="molecule type" value="Genomic_DNA"/>
</dbReference>
<accession>A0A4Q5M418</accession>
<reference evidence="1 2" key="1">
    <citation type="submission" date="2019-02" db="EMBL/GenBank/DDBJ databases">
        <title>Bacterial novel species Emticicia sp. 17J42-9 isolated from soil.</title>
        <authorList>
            <person name="Jung H.-Y."/>
        </authorList>
    </citation>
    <scope>NUCLEOTIDE SEQUENCE [LARGE SCALE GENOMIC DNA]</scope>
    <source>
        <strain evidence="1 2">17J42-9</strain>
    </source>
</reference>
<proteinExistence type="predicted"/>
<name>A0A4Q5M418_9BACT</name>
<dbReference type="Gene3D" id="1.10.30.50">
    <property type="match status" value="1"/>
</dbReference>
<dbReference type="Proteomes" id="UP000293162">
    <property type="component" value="Unassembled WGS sequence"/>
</dbReference>
<evidence type="ECO:0000313" key="2">
    <source>
        <dbReference type="Proteomes" id="UP000293162"/>
    </source>
</evidence>
<evidence type="ECO:0008006" key="3">
    <source>
        <dbReference type="Google" id="ProtNLM"/>
    </source>
</evidence>
<evidence type="ECO:0000313" key="1">
    <source>
        <dbReference type="EMBL" id="RYU97088.1"/>
    </source>
</evidence>
<dbReference type="OrthoDB" id="958199at2"/>
<sequence length="220" mass="26841">MQKIDKSYDSIFSTKYKEWVDNLEKKNKKHPDSRTYYDDIVMELHRCQKGVCAYTEIPICIPELYQQENWQDGKYDISSKEYKRTDHFGELEHFNPDLKENQYWLWDNLFMIHSTINSRKSDKTVITYLKPDLTDYSPEKYFEYDDVTHRFVPNTDIEDETQIKEIQYMIDEVLYLNHGVVRKERENFIKEILQKIKFNQTYIVDRFFTATSWCLEEIEQ</sequence>
<keyword evidence="2" id="KW-1185">Reference proteome</keyword>
<dbReference type="AlphaFoldDB" id="A0A4Q5M418"/>
<protein>
    <recommendedName>
        <fullName evidence="3">TIGR02646 family protein</fullName>
    </recommendedName>
</protein>
<comment type="caution">
    <text evidence="1">The sequence shown here is derived from an EMBL/GenBank/DDBJ whole genome shotgun (WGS) entry which is preliminary data.</text>
</comment>
<organism evidence="1 2">
    <name type="scientific">Emticicia agri</name>
    <dbReference type="NCBI Taxonomy" id="2492393"/>
    <lineage>
        <taxon>Bacteria</taxon>
        <taxon>Pseudomonadati</taxon>
        <taxon>Bacteroidota</taxon>
        <taxon>Cytophagia</taxon>
        <taxon>Cytophagales</taxon>
        <taxon>Leadbetterellaceae</taxon>
        <taxon>Emticicia</taxon>
    </lineage>
</organism>
<gene>
    <name evidence="1" type="ORF">EWM59_04050</name>
</gene>
<dbReference type="RefSeq" id="WP_130019665.1">
    <property type="nucleotide sequence ID" value="NZ_SEWF01000004.1"/>
</dbReference>